<gene>
    <name evidence="2" type="ORF">EOE65_07645</name>
</gene>
<reference evidence="2 3" key="1">
    <citation type="submission" date="2019-01" db="EMBL/GenBank/DDBJ databases">
        <authorList>
            <person name="Chen W.-M."/>
        </authorList>
    </citation>
    <scope>NUCLEOTIDE SEQUENCE [LARGE SCALE GENOMIC DNA]</scope>
    <source>
        <strain evidence="2 3">HPM-16</strain>
    </source>
</reference>
<keyword evidence="1" id="KW-0732">Signal</keyword>
<name>A0A437Q8J8_9GAMM</name>
<dbReference type="Proteomes" id="UP000282818">
    <property type="component" value="Unassembled WGS sequence"/>
</dbReference>
<feature type="chain" id="PRO_5019148359" evidence="1">
    <location>
        <begin position="25"/>
        <end position="283"/>
    </location>
</feature>
<dbReference type="RefSeq" id="WP_127693726.1">
    <property type="nucleotide sequence ID" value="NZ_SACQ01000003.1"/>
</dbReference>
<dbReference type="AlphaFoldDB" id="A0A437Q8J8"/>
<dbReference type="EMBL" id="SACQ01000003">
    <property type="protein sequence ID" value="RVU30881.1"/>
    <property type="molecule type" value="Genomic_DNA"/>
</dbReference>
<proteinExistence type="predicted"/>
<keyword evidence="3" id="KW-1185">Reference proteome</keyword>
<comment type="caution">
    <text evidence="2">The sequence shown here is derived from an EMBL/GenBank/DDBJ whole genome shotgun (WGS) entry which is preliminary data.</text>
</comment>
<protein>
    <submittedName>
        <fullName evidence="2">Uncharacterized protein</fullName>
    </submittedName>
</protein>
<evidence type="ECO:0000256" key="1">
    <source>
        <dbReference type="SAM" id="SignalP"/>
    </source>
</evidence>
<organism evidence="2 3">
    <name type="scientific">Neptunomonas marina</name>
    <dbReference type="NCBI Taxonomy" id="1815562"/>
    <lineage>
        <taxon>Bacteria</taxon>
        <taxon>Pseudomonadati</taxon>
        <taxon>Pseudomonadota</taxon>
        <taxon>Gammaproteobacteria</taxon>
        <taxon>Oceanospirillales</taxon>
        <taxon>Oceanospirillaceae</taxon>
        <taxon>Neptunomonas</taxon>
    </lineage>
</organism>
<evidence type="ECO:0000313" key="3">
    <source>
        <dbReference type="Proteomes" id="UP000282818"/>
    </source>
</evidence>
<feature type="signal peptide" evidence="1">
    <location>
        <begin position="1"/>
        <end position="24"/>
    </location>
</feature>
<evidence type="ECO:0000313" key="2">
    <source>
        <dbReference type="EMBL" id="RVU30881.1"/>
    </source>
</evidence>
<accession>A0A437Q8J8</accession>
<sequence length="283" mass="30361">MQIRSLVLASLCGISLGFSSSVVAERSFAGPDDIPVFHPLCLQPLKQHEADGGAFDMDACSAALEDIPVKLTPGGYYAKRPANTAGEPQGFAVYQPVGVLDDAMELLLVHDKQGSEPLVSEIFVVGRISDISPGTRDYLTSIEEAGQRCNGGIKSAKLISEKELLVELNVNPDALMRLAGDASYSQEISDDSETAALSLIPPGKLDDRPTTCIGTVVKYYNLLDDQEGLSAVHLNRVMAGGADDPYQACFDKLVEKRFGKQAELTPEAFEAFSREFLLECSAG</sequence>